<dbReference type="AlphaFoldDB" id="A0A644XE75"/>
<gene>
    <name evidence="1" type="ORF">SDC9_60856</name>
</gene>
<evidence type="ECO:0000313" key="1">
    <source>
        <dbReference type="EMBL" id="MPM14492.1"/>
    </source>
</evidence>
<comment type="caution">
    <text evidence="1">The sequence shown here is derived from an EMBL/GenBank/DDBJ whole genome shotgun (WGS) entry which is preliminary data.</text>
</comment>
<name>A0A644XE75_9ZZZZ</name>
<dbReference type="EMBL" id="VSSQ01002288">
    <property type="protein sequence ID" value="MPM14492.1"/>
    <property type="molecule type" value="Genomic_DNA"/>
</dbReference>
<protein>
    <submittedName>
        <fullName evidence="1">Uncharacterized protein</fullName>
    </submittedName>
</protein>
<proteinExistence type="predicted"/>
<organism evidence="1">
    <name type="scientific">bioreactor metagenome</name>
    <dbReference type="NCBI Taxonomy" id="1076179"/>
    <lineage>
        <taxon>unclassified sequences</taxon>
        <taxon>metagenomes</taxon>
        <taxon>ecological metagenomes</taxon>
    </lineage>
</organism>
<accession>A0A644XE75</accession>
<reference evidence="1" key="1">
    <citation type="submission" date="2019-08" db="EMBL/GenBank/DDBJ databases">
        <authorList>
            <person name="Kucharzyk K."/>
            <person name="Murdoch R.W."/>
            <person name="Higgins S."/>
            <person name="Loffler F."/>
        </authorList>
    </citation>
    <scope>NUCLEOTIDE SEQUENCE</scope>
</reference>
<sequence length="73" mass="8499">MKLEFNHAMTINDKVMRGIAIADVKLFRKVVDSIIKQCQNEEVEAQVFVYNAVYKEINLNELQVFMNCSFIVN</sequence>